<protein>
    <recommendedName>
        <fullName evidence="4">DUF4138 domain-containing protein</fullName>
    </recommendedName>
</protein>
<evidence type="ECO:0000256" key="1">
    <source>
        <dbReference type="SAM" id="SignalP"/>
    </source>
</evidence>
<feature type="signal peptide" evidence="1">
    <location>
        <begin position="1"/>
        <end position="19"/>
    </location>
</feature>
<feature type="chain" id="PRO_5036864177" description="DUF4138 domain-containing protein" evidence="1">
    <location>
        <begin position="20"/>
        <end position="275"/>
    </location>
</feature>
<keyword evidence="1" id="KW-0732">Signal</keyword>
<reference evidence="2 3" key="1">
    <citation type="journal article" date="2021" name="Sci. Rep.">
        <title>The distribution of antibiotic resistance genes in chicken gut microbiota commensals.</title>
        <authorList>
            <person name="Juricova H."/>
            <person name="Matiasovicova J."/>
            <person name="Kubasova T."/>
            <person name="Cejkova D."/>
            <person name="Rychlik I."/>
        </authorList>
    </citation>
    <scope>NUCLEOTIDE SEQUENCE [LARGE SCALE GENOMIC DNA]</scope>
    <source>
        <strain evidence="2 3">An819</strain>
    </source>
</reference>
<accession>A0A938WLZ6</accession>
<sequence length="275" mass="31019">MKKAYLLFVAIVISVCTSAQNGKNLIKPIDKDGFEVDSILSMRGDVIVYLRAGTEFDIKKSDVAYVNHSILGRIDIAEMDLPIPEPRHIGEAYMCNFDNKEYVQLEKTVGINKSKNQSLKSKKLVFAKTKSKDNTSYSNDQETVSALITQASDYSDIPKLKVYVDKKYSNLRAKLGEQKIIVRVPDQKADPHDIIFLAKFSVQKTRKLSLKKNKDVARTGPYCLTEYQEVPFSAQKYGKSSFLITVDLTESGEYCILLNTVNIINDHCTLYCFGV</sequence>
<proteinExistence type="predicted"/>
<dbReference type="Proteomes" id="UP000764045">
    <property type="component" value="Unassembled WGS sequence"/>
</dbReference>
<keyword evidence="3" id="KW-1185">Reference proteome</keyword>
<dbReference type="AlphaFoldDB" id="A0A938WLZ6"/>
<name>A0A938WLZ6_9BACT</name>
<dbReference type="EMBL" id="JACJJL010000007">
    <property type="protein sequence ID" value="MBM6661198.1"/>
    <property type="molecule type" value="Genomic_DNA"/>
</dbReference>
<evidence type="ECO:0008006" key="4">
    <source>
        <dbReference type="Google" id="ProtNLM"/>
    </source>
</evidence>
<dbReference type="RefSeq" id="WP_205108672.1">
    <property type="nucleotide sequence ID" value="NZ_JACJJL010000007.1"/>
</dbReference>
<evidence type="ECO:0000313" key="2">
    <source>
        <dbReference type="EMBL" id="MBM6661198.1"/>
    </source>
</evidence>
<organism evidence="2 3">
    <name type="scientific">Marseilla massiliensis</name>
    <dbReference type="NCBI Taxonomy" id="1841864"/>
    <lineage>
        <taxon>Bacteria</taxon>
        <taxon>Pseudomonadati</taxon>
        <taxon>Bacteroidota</taxon>
        <taxon>Bacteroidia</taxon>
        <taxon>Bacteroidales</taxon>
        <taxon>Prevotellaceae</taxon>
        <taxon>Marseilla</taxon>
    </lineage>
</organism>
<comment type="caution">
    <text evidence="2">The sequence shown here is derived from an EMBL/GenBank/DDBJ whole genome shotgun (WGS) entry which is preliminary data.</text>
</comment>
<gene>
    <name evidence="2" type="ORF">H6B30_05425</name>
</gene>
<evidence type="ECO:0000313" key="3">
    <source>
        <dbReference type="Proteomes" id="UP000764045"/>
    </source>
</evidence>